<reference evidence="13" key="1">
    <citation type="submission" date="2016-06" db="EMBL/GenBank/DDBJ databases">
        <title>Parallel loss of symbiosis genes in relatives of nitrogen-fixing non-legume Parasponia.</title>
        <authorList>
            <person name="Van Velzen R."/>
            <person name="Holmer R."/>
            <person name="Bu F."/>
            <person name="Rutten L."/>
            <person name="Van Zeijl A."/>
            <person name="Liu W."/>
            <person name="Santuari L."/>
            <person name="Cao Q."/>
            <person name="Sharma T."/>
            <person name="Shen D."/>
            <person name="Roswanjaya Y."/>
            <person name="Wardhani T."/>
            <person name="Kalhor M.S."/>
            <person name="Jansen J."/>
            <person name="Van den Hoogen J."/>
            <person name="Gungor B."/>
            <person name="Hartog M."/>
            <person name="Hontelez J."/>
            <person name="Verver J."/>
            <person name="Yang W.-C."/>
            <person name="Schijlen E."/>
            <person name="Repin R."/>
            <person name="Schilthuizen M."/>
            <person name="Schranz E."/>
            <person name="Heidstra R."/>
            <person name="Miyata K."/>
            <person name="Fedorova E."/>
            <person name="Kohlen W."/>
            <person name="Bisseling T."/>
            <person name="Smit S."/>
            <person name="Geurts R."/>
        </authorList>
    </citation>
    <scope>NUCLEOTIDE SEQUENCE [LARGE SCALE GENOMIC DNA]</scope>
    <source>
        <strain evidence="13">cv. RG33-2</strain>
    </source>
</reference>
<proteinExistence type="inferred from homology"/>
<keyword evidence="5 9" id="KW-1133">Transmembrane helix</keyword>
<evidence type="ECO:0000256" key="1">
    <source>
        <dbReference type="ARBA" id="ARBA00004141"/>
    </source>
</evidence>
<dbReference type="Pfam" id="PF13813">
    <property type="entry name" value="MBOAT_2"/>
    <property type="match status" value="1"/>
</dbReference>
<protein>
    <submittedName>
        <fullName evidence="12">Wax synthase domain containing protein</fullName>
    </submittedName>
</protein>
<dbReference type="InterPro" id="IPR044851">
    <property type="entry name" value="Wax_synthase"/>
</dbReference>
<evidence type="ECO:0000256" key="6">
    <source>
        <dbReference type="ARBA" id="ARBA00023098"/>
    </source>
</evidence>
<accession>A0A2P5F8N7</accession>
<organism evidence="12 13">
    <name type="scientific">Trema orientale</name>
    <name type="common">Charcoal tree</name>
    <name type="synonym">Celtis orientalis</name>
    <dbReference type="NCBI Taxonomy" id="63057"/>
    <lineage>
        <taxon>Eukaryota</taxon>
        <taxon>Viridiplantae</taxon>
        <taxon>Streptophyta</taxon>
        <taxon>Embryophyta</taxon>
        <taxon>Tracheophyta</taxon>
        <taxon>Spermatophyta</taxon>
        <taxon>Magnoliopsida</taxon>
        <taxon>eudicotyledons</taxon>
        <taxon>Gunneridae</taxon>
        <taxon>Pentapetalae</taxon>
        <taxon>rosids</taxon>
        <taxon>fabids</taxon>
        <taxon>Rosales</taxon>
        <taxon>Cannabaceae</taxon>
        <taxon>Trema</taxon>
    </lineage>
</organism>
<dbReference type="PANTHER" id="PTHR31595:SF70">
    <property type="entry name" value="LONG-CHAIN-ALCOHOL O-FATTY-ACYLTRANSFERASE 3-RELATED"/>
    <property type="match status" value="1"/>
</dbReference>
<keyword evidence="13" id="KW-1185">Reference proteome</keyword>
<feature type="transmembrane region" description="Helical" evidence="9">
    <location>
        <begin position="135"/>
        <end position="155"/>
    </location>
</feature>
<dbReference type="GO" id="GO:0006629">
    <property type="term" value="P:lipid metabolic process"/>
    <property type="evidence" value="ECO:0007669"/>
    <property type="project" value="UniProtKB-KW"/>
</dbReference>
<evidence type="ECO:0000256" key="5">
    <source>
        <dbReference type="ARBA" id="ARBA00022989"/>
    </source>
</evidence>
<evidence type="ECO:0000256" key="10">
    <source>
        <dbReference type="SAM" id="SignalP"/>
    </source>
</evidence>
<dbReference type="InterPro" id="IPR032805">
    <property type="entry name" value="Wax_synthase_dom"/>
</dbReference>
<feature type="signal peptide" evidence="10">
    <location>
        <begin position="1"/>
        <end position="21"/>
    </location>
</feature>
<keyword evidence="8" id="KW-0012">Acyltransferase</keyword>
<dbReference type="InParanoid" id="A0A2P5F8N7"/>
<evidence type="ECO:0000256" key="9">
    <source>
        <dbReference type="SAM" id="Phobius"/>
    </source>
</evidence>
<feature type="transmembrane region" description="Helical" evidence="9">
    <location>
        <begin position="73"/>
        <end position="97"/>
    </location>
</feature>
<keyword evidence="3" id="KW-0808">Transferase</keyword>
<comment type="caution">
    <text evidence="12">The sequence shown here is derived from an EMBL/GenBank/DDBJ whole genome shotgun (WGS) entry which is preliminary data.</text>
</comment>
<dbReference type="AlphaFoldDB" id="A0A2P5F8N7"/>
<comment type="similarity">
    <text evidence="2">Belongs to the wax synthase family.</text>
</comment>
<keyword evidence="6" id="KW-0443">Lipid metabolism</keyword>
<evidence type="ECO:0000256" key="8">
    <source>
        <dbReference type="ARBA" id="ARBA00023315"/>
    </source>
</evidence>
<evidence type="ECO:0000256" key="7">
    <source>
        <dbReference type="ARBA" id="ARBA00023136"/>
    </source>
</evidence>
<sequence>MYIGIETVLALVALPARTILGFELEPQFNEPYLTTSLQDFWARRWNLMVSSVLRETAYNPVRRASVLIIGPKWAQFMAIMASFVVSALMHEAIYYYLSRARPTWEVTLFFVLQGVSTGIEIAAKRAVRDTWRLHRVVSGVLTLGFLLLTGNWLFFPQLLRNGVHEKAIKEYSLIVDFVKLVL</sequence>
<dbReference type="EMBL" id="JXTC01000054">
    <property type="protein sequence ID" value="PON94147.1"/>
    <property type="molecule type" value="Genomic_DNA"/>
</dbReference>
<evidence type="ECO:0000256" key="2">
    <source>
        <dbReference type="ARBA" id="ARBA00007282"/>
    </source>
</evidence>
<comment type="subcellular location">
    <subcellularLocation>
        <location evidence="1">Membrane</location>
        <topology evidence="1">Multi-pass membrane protein</topology>
    </subcellularLocation>
</comment>
<name>A0A2P5F8N7_TREOI</name>
<evidence type="ECO:0000313" key="12">
    <source>
        <dbReference type="EMBL" id="PON94147.1"/>
    </source>
</evidence>
<dbReference type="Proteomes" id="UP000237000">
    <property type="component" value="Unassembled WGS sequence"/>
</dbReference>
<evidence type="ECO:0000259" key="11">
    <source>
        <dbReference type="Pfam" id="PF13813"/>
    </source>
</evidence>
<dbReference type="OrthoDB" id="1077582at2759"/>
<keyword evidence="7 9" id="KW-0472">Membrane</keyword>
<keyword evidence="4 9" id="KW-0812">Transmembrane</keyword>
<evidence type="ECO:0000256" key="4">
    <source>
        <dbReference type="ARBA" id="ARBA00022692"/>
    </source>
</evidence>
<dbReference type="GO" id="GO:0008374">
    <property type="term" value="F:O-acyltransferase activity"/>
    <property type="evidence" value="ECO:0007669"/>
    <property type="project" value="InterPro"/>
</dbReference>
<gene>
    <name evidence="12" type="ORF">TorRG33x02_101860</name>
</gene>
<keyword evidence="10" id="KW-0732">Signal</keyword>
<feature type="domain" description="Wax synthase" evidence="11">
    <location>
        <begin position="25"/>
        <end position="111"/>
    </location>
</feature>
<feature type="chain" id="PRO_5015152698" evidence="10">
    <location>
        <begin position="22"/>
        <end position="182"/>
    </location>
</feature>
<dbReference type="PANTHER" id="PTHR31595">
    <property type="entry name" value="LONG-CHAIN-ALCOHOL O-FATTY-ACYLTRANSFERASE 3-RELATED"/>
    <property type="match status" value="1"/>
</dbReference>
<dbReference type="STRING" id="63057.A0A2P5F8N7"/>
<dbReference type="GO" id="GO:0016020">
    <property type="term" value="C:membrane"/>
    <property type="evidence" value="ECO:0007669"/>
    <property type="project" value="UniProtKB-SubCell"/>
</dbReference>
<evidence type="ECO:0000313" key="13">
    <source>
        <dbReference type="Proteomes" id="UP000237000"/>
    </source>
</evidence>
<evidence type="ECO:0000256" key="3">
    <source>
        <dbReference type="ARBA" id="ARBA00022679"/>
    </source>
</evidence>